<sequence>MPTAFIPFTMCATVRDDHRRSFRTDLERLTSVHRGWAPLDVLKSTNTKALLRGAIPQGVHTATDAGLARYLQDRLAADTDIHLDLTVSIER</sequence>
<proteinExistence type="predicted"/>
<evidence type="ECO:0000313" key="1">
    <source>
        <dbReference type="EMBL" id="XCH10094.1"/>
    </source>
</evidence>
<organism evidence="1">
    <name type="scientific">Arthrobacter sp. K5</name>
    <dbReference type="NCBI Taxonomy" id="2839623"/>
    <lineage>
        <taxon>Bacteria</taxon>
        <taxon>Bacillati</taxon>
        <taxon>Actinomycetota</taxon>
        <taxon>Actinomycetes</taxon>
        <taxon>Micrococcales</taxon>
        <taxon>Micrococcaceae</taxon>
        <taxon>Arthrobacter</taxon>
    </lineage>
</organism>
<dbReference type="AlphaFoldDB" id="A0AAU8END6"/>
<reference evidence="1" key="1">
    <citation type="submission" date="2024-06" db="EMBL/GenBank/DDBJ databases">
        <title>Biodegradation of dimethachlon by Arthrobacter sp. K5: mechanistic insights and ecological implications.</title>
        <authorList>
            <person name="Hu S."/>
            <person name="Lu P."/>
        </authorList>
    </citation>
    <scope>NUCLEOTIDE SEQUENCE</scope>
    <source>
        <strain evidence="1">K5</strain>
    </source>
</reference>
<dbReference type="RefSeq" id="WP_353710762.1">
    <property type="nucleotide sequence ID" value="NZ_CP159279.1"/>
</dbReference>
<dbReference type="EMBL" id="CP159279">
    <property type="protein sequence ID" value="XCH10094.1"/>
    <property type="molecule type" value="Genomic_DNA"/>
</dbReference>
<gene>
    <name evidence="1" type="ORF">ABRP34_14760</name>
</gene>
<accession>A0AAU8END6</accession>
<name>A0AAU8END6_9MICC</name>
<protein>
    <submittedName>
        <fullName evidence="1">Uncharacterized protein</fullName>
    </submittedName>
</protein>